<gene>
    <name evidence="1" type="ORF">AWU65_04110</name>
</gene>
<evidence type="ECO:0000313" key="2">
    <source>
        <dbReference type="Proteomes" id="UP000076796"/>
    </source>
</evidence>
<dbReference type="AlphaFoldDB" id="A0A163GVB8"/>
<comment type="caution">
    <text evidence="1">The sequence shown here is derived from an EMBL/GenBank/DDBJ whole genome shotgun (WGS) entry which is preliminary data.</text>
</comment>
<evidence type="ECO:0000313" key="1">
    <source>
        <dbReference type="EMBL" id="KZS45174.1"/>
    </source>
</evidence>
<keyword evidence="2" id="KW-1185">Reference proteome</keyword>
<reference evidence="1" key="1">
    <citation type="journal article" date="2016" name="Genome Announc.">
        <title>Draft genomes of two strains of Paenibacillus glucanolyticus with capability to degrade lignocellulose.</title>
        <authorList>
            <person name="Mathews S.L."/>
            <person name="Pawlak J."/>
            <person name="Grunden A.M."/>
        </authorList>
    </citation>
    <scope>NUCLEOTIDE SEQUENCE [LARGE SCALE GENOMIC DNA]</scope>
    <source>
        <strain evidence="1">SLM1</strain>
    </source>
</reference>
<sequence>MQNAHLRNVSIRKPFGNIRLTIFSEIPINDKLYTGKYVVEKEGSKIIEYTIVFNSTKVSGSKYSQNTKNDVYNYISNEVNELNQDNGADIRNFQSASEYFGSTAEEIQKIYHDFILERAAKRDNK</sequence>
<proteinExistence type="predicted"/>
<protein>
    <submittedName>
        <fullName evidence="1">Uncharacterized protein</fullName>
    </submittedName>
</protein>
<organism evidence="1 2">
    <name type="scientific">Paenibacillus glucanolyticus</name>
    <dbReference type="NCBI Taxonomy" id="59843"/>
    <lineage>
        <taxon>Bacteria</taxon>
        <taxon>Bacillati</taxon>
        <taxon>Bacillota</taxon>
        <taxon>Bacilli</taxon>
        <taxon>Bacillales</taxon>
        <taxon>Paenibacillaceae</taxon>
        <taxon>Paenibacillus</taxon>
    </lineage>
</organism>
<name>A0A163GVB8_9BACL</name>
<dbReference type="EMBL" id="LWMH01000001">
    <property type="protein sequence ID" value="KZS45174.1"/>
    <property type="molecule type" value="Genomic_DNA"/>
</dbReference>
<accession>A0A163GVB8</accession>
<dbReference type="Proteomes" id="UP000076796">
    <property type="component" value="Unassembled WGS sequence"/>
</dbReference>